<dbReference type="Gene3D" id="3.40.50.620">
    <property type="entry name" value="HUPs"/>
    <property type="match status" value="1"/>
</dbReference>
<dbReference type="SUPFAM" id="SSF52374">
    <property type="entry name" value="Nucleotidylyl transferase"/>
    <property type="match status" value="1"/>
</dbReference>
<keyword evidence="3 14" id="KW-0285">Flavoprotein</keyword>
<keyword evidence="9 14" id="KW-0274">FAD</keyword>
<protein>
    <recommendedName>
        <fullName evidence="14">Riboflavin biosynthesis protein</fullName>
    </recommendedName>
    <domain>
        <recommendedName>
            <fullName evidence="14">Riboflavin kinase</fullName>
            <ecNumber evidence="14">2.7.1.26</ecNumber>
        </recommendedName>
        <alternativeName>
            <fullName evidence="14">Flavokinase</fullName>
        </alternativeName>
    </domain>
    <domain>
        <recommendedName>
            <fullName evidence="14">FMN adenylyltransferase</fullName>
            <ecNumber evidence="14">2.7.7.2</ecNumber>
        </recommendedName>
        <alternativeName>
            <fullName evidence="14">FAD pyrophosphorylase</fullName>
        </alternativeName>
        <alternativeName>
            <fullName evidence="14">FAD synthase</fullName>
        </alternativeName>
    </domain>
</protein>
<evidence type="ECO:0000256" key="10">
    <source>
        <dbReference type="ARBA" id="ARBA00022840"/>
    </source>
</evidence>
<dbReference type="PANTHER" id="PTHR22749">
    <property type="entry name" value="RIBOFLAVIN KINASE/FMN ADENYLYLTRANSFERASE"/>
    <property type="match status" value="1"/>
</dbReference>
<comment type="pathway">
    <text evidence="1 14">Cofactor biosynthesis; FAD biosynthesis; FAD from FMN: step 1/1.</text>
</comment>
<proteinExistence type="inferred from homology"/>
<gene>
    <name evidence="16" type="primary">ribF</name>
    <name evidence="16" type="ORF">E6H03_07320</name>
</gene>
<dbReference type="PANTHER" id="PTHR22749:SF6">
    <property type="entry name" value="RIBOFLAVIN KINASE"/>
    <property type="match status" value="1"/>
</dbReference>
<dbReference type="GO" id="GO:0009398">
    <property type="term" value="P:FMN biosynthetic process"/>
    <property type="evidence" value="ECO:0007669"/>
    <property type="project" value="UniProtKB-UniRule"/>
</dbReference>
<dbReference type="FunFam" id="3.40.50.620:FF:000021">
    <property type="entry name" value="Riboflavin biosynthesis protein"/>
    <property type="match status" value="1"/>
</dbReference>
<dbReference type="EC" id="2.7.1.26" evidence="14"/>
<dbReference type="EMBL" id="VBAN01000220">
    <property type="protein sequence ID" value="TMI81157.1"/>
    <property type="molecule type" value="Genomic_DNA"/>
</dbReference>
<evidence type="ECO:0000256" key="6">
    <source>
        <dbReference type="ARBA" id="ARBA00022695"/>
    </source>
</evidence>
<evidence type="ECO:0000256" key="11">
    <source>
        <dbReference type="ARBA" id="ARBA00023268"/>
    </source>
</evidence>
<dbReference type="Pfam" id="PF01687">
    <property type="entry name" value="Flavokinase"/>
    <property type="match status" value="1"/>
</dbReference>
<dbReference type="InterPro" id="IPR023468">
    <property type="entry name" value="Riboflavin_kinase"/>
</dbReference>
<dbReference type="Pfam" id="PF06574">
    <property type="entry name" value="FAD_syn"/>
    <property type="match status" value="1"/>
</dbReference>
<organism evidence="16 17">
    <name type="scientific">Candidatus Segetimicrobium genomatis</name>
    <dbReference type="NCBI Taxonomy" id="2569760"/>
    <lineage>
        <taxon>Bacteria</taxon>
        <taxon>Bacillati</taxon>
        <taxon>Candidatus Sysuimicrobiota</taxon>
        <taxon>Candidatus Sysuimicrobiia</taxon>
        <taxon>Candidatus Sysuimicrobiales</taxon>
        <taxon>Candidatus Segetimicrobiaceae</taxon>
        <taxon>Candidatus Segetimicrobium</taxon>
    </lineage>
</organism>
<dbReference type="Proteomes" id="UP000318093">
    <property type="component" value="Unassembled WGS sequence"/>
</dbReference>
<evidence type="ECO:0000256" key="1">
    <source>
        <dbReference type="ARBA" id="ARBA00004726"/>
    </source>
</evidence>
<dbReference type="Gene3D" id="2.40.30.30">
    <property type="entry name" value="Riboflavin kinase-like"/>
    <property type="match status" value="1"/>
</dbReference>
<keyword evidence="4 14" id="KW-0288">FMN</keyword>
<name>A0A537JC84_9BACT</name>
<evidence type="ECO:0000256" key="4">
    <source>
        <dbReference type="ARBA" id="ARBA00022643"/>
    </source>
</evidence>
<dbReference type="InterPro" id="IPR014729">
    <property type="entry name" value="Rossmann-like_a/b/a_fold"/>
</dbReference>
<dbReference type="InterPro" id="IPR015864">
    <property type="entry name" value="FAD_synthase"/>
</dbReference>
<evidence type="ECO:0000256" key="7">
    <source>
        <dbReference type="ARBA" id="ARBA00022741"/>
    </source>
</evidence>
<dbReference type="InterPro" id="IPR015865">
    <property type="entry name" value="Riboflavin_kinase_bac/euk"/>
</dbReference>
<dbReference type="SMART" id="SM00904">
    <property type="entry name" value="Flavokinase"/>
    <property type="match status" value="1"/>
</dbReference>
<keyword evidence="5 14" id="KW-0808">Transferase</keyword>
<evidence type="ECO:0000256" key="8">
    <source>
        <dbReference type="ARBA" id="ARBA00022777"/>
    </source>
</evidence>
<dbReference type="UniPathway" id="UPA00277">
    <property type="reaction ID" value="UER00407"/>
</dbReference>
<feature type="domain" description="Riboflavin kinase" evidence="15">
    <location>
        <begin position="190"/>
        <end position="315"/>
    </location>
</feature>
<dbReference type="InterPro" id="IPR002606">
    <property type="entry name" value="Riboflavin_kinase_bac"/>
</dbReference>
<comment type="caution">
    <text evidence="16">The sequence shown here is derived from an EMBL/GenBank/DDBJ whole genome shotgun (WGS) entry which is preliminary data.</text>
</comment>
<evidence type="ECO:0000256" key="13">
    <source>
        <dbReference type="ARBA" id="ARBA00049494"/>
    </source>
</evidence>
<dbReference type="GO" id="GO:0005524">
    <property type="term" value="F:ATP binding"/>
    <property type="evidence" value="ECO:0007669"/>
    <property type="project" value="UniProtKB-UniRule"/>
</dbReference>
<accession>A0A537JC84</accession>
<evidence type="ECO:0000313" key="16">
    <source>
        <dbReference type="EMBL" id="TMI81157.1"/>
    </source>
</evidence>
<evidence type="ECO:0000256" key="3">
    <source>
        <dbReference type="ARBA" id="ARBA00022630"/>
    </source>
</evidence>
<dbReference type="AlphaFoldDB" id="A0A537JC84"/>
<dbReference type="GO" id="GO:0003919">
    <property type="term" value="F:FMN adenylyltransferase activity"/>
    <property type="evidence" value="ECO:0007669"/>
    <property type="project" value="UniProtKB-UniRule"/>
</dbReference>
<keyword evidence="8 14" id="KW-0418">Kinase</keyword>
<sequence>MPARREAWLLTVHGLDEFPEGGPGSALALGTFDGLHLGHQAVIGEAVARARGGLRSVVVTFEPLPLEVLRPSLEPVLLTTLDERLPLLARLGVDLTVVLRFDLTFAQTPAEVWLDEVLGRRFGARAVYAGSSYTFGHRREGTAARVAEWGRARGVEVHLAPAVLVRGEPLSSSRIRSALREGLVDEAAQLLGRYYSVSGQVVPGQGRGRTLGYPTANLQPASPRKLLPARGVYATIAGVRGRRYGGATNIGFRPTFGGTHLAVETFLLEFDGDLVGEEMRVDFVGRIRAERAFPGPEALARQIGEDLARVRELLAGAPPGIIH</sequence>
<dbReference type="EC" id="2.7.7.2" evidence="14"/>
<evidence type="ECO:0000259" key="15">
    <source>
        <dbReference type="SMART" id="SM00904"/>
    </source>
</evidence>
<dbReference type="GO" id="GO:0008531">
    <property type="term" value="F:riboflavin kinase activity"/>
    <property type="evidence" value="ECO:0007669"/>
    <property type="project" value="UniProtKB-UniRule"/>
</dbReference>
<comment type="similarity">
    <text evidence="14">Belongs to the ribF family.</text>
</comment>
<evidence type="ECO:0000256" key="9">
    <source>
        <dbReference type="ARBA" id="ARBA00022827"/>
    </source>
</evidence>
<evidence type="ECO:0000256" key="5">
    <source>
        <dbReference type="ARBA" id="ARBA00022679"/>
    </source>
</evidence>
<dbReference type="NCBIfam" id="TIGR00083">
    <property type="entry name" value="ribF"/>
    <property type="match status" value="1"/>
</dbReference>
<dbReference type="UniPathway" id="UPA00276">
    <property type="reaction ID" value="UER00406"/>
</dbReference>
<dbReference type="PIRSF" id="PIRSF004491">
    <property type="entry name" value="FAD_Synth"/>
    <property type="match status" value="1"/>
</dbReference>
<reference evidence="16 17" key="1">
    <citation type="journal article" date="2019" name="Nat. Microbiol.">
        <title>Mediterranean grassland soil C-N compound turnover is dependent on rainfall and depth, and is mediated by genomically divergent microorganisms.</title>
        <authorList>
            <person name="Diamond S."/>
            <person name="Andeer P.F."/>
            <person name="Li Z."/>
            <person name="Crits-Christoph A."/>
            <person name="Burstein D."/>
            <person name="Anantharaman K."/>
            <person name="Lane K.R."/>
            <person name="Thomas B.C."/>
            <person name="Pan C."/>
            <person name="Northen T.R."/>
            <person name="Banfield J.F."/>
        </authorList>
    </citation>
    <scope>NUCLEOTIDE SEQUENCE [LARGE SCALE GENOMIC DNA]</scope>
    <source>
        <strain evidence="16">NP_6</strain>
    </source>
</reference>
<comment type="catalytic activity">
    <reaction evidence="12 14">
        <text>riboflavin + ATP = FMN + ADP + H(+)</text>
        <dbReference type="Rhea" id="RHEA:14357"/>
        <dbReference type="ChEBI" id="CHEBI:15378"/>
        <dbReference type="ChEBI" id="CHEBI:30616"/>
        <dbReference type="ChEBI" id="CHEBI:57986"/>
        <dbReference type="ChEBI" id="CHEBI:58210"/>
        <dbReference type="ChEBI" id="CHEBI:456216"/>
        <dbReference type="EC" id="2.7.1.26"/>
    </reaction>
</comment>
<evidence type="ECO:0000256" key="12">
    <source>
        <dbReference type="ARBA" id="ARBA00047880"/>
    </source>
</evidence>
<dbReference type="InterPro" id="IPR023465">
    <property type="entry name" value="Riboflavin_kinase_dom_sf"/>
</dbReference>
<keyword evidence="11" id="KW-0511">Multifunctional enzyme</keyword>
<dbReference type="GO" id="GO:0009231">
    <property type="term" value="P:riboflavin biosynthetic process"/>
    <property type="evidence" value="ECO:0007669"/>
    <property type="project" value="InterPro"/>
</dbReference>
<dbReference type="SUPFAM" id="SSF82114">
    <property type="entry name" value="Riboflavin kinase-like"/>
    <property type="match status" value="1"/>
</dbReference>
<keyword evidence="10 14" id="KW-0067">ATP-binding</keyword>
<dbReference type="CDD" id="cd02064">
    <property type="entry name" value="FAD_synthetase_N"/>
    <property type="match status" value="1"/>
</dbReference>
<dbReference type="GO" id="GO:0006747">
    <property type="term" value="P:FAD biosynthetic process"/>
    <property type="evidence" value="ECO:0007669"/>
    <property type="project" value="UniProtKB-UniRule"/>
</dbReference>
<evidence type="ECO:0000256" key="2">
    <source>
        <dbReference type="ARBA" id="ARBA00005201"/>
    </source>
</evidence>
<keyword evidence="6 14" id="KW-0548">Nucleotidyltransferase</keyword>
<evidence type="ECO:0000256" key="14">
    <source>
        <dbReference type="PIRNR" id="PIRNR004491"/>
    </source>
</evidence>
<comment type="pathway">
    <text evidence="2 14">Cofactor biosynthesis; FMN biosynthesis; FMN from riboflavin (ATP route): step 1/1.</text>
</comment>
<keyword evidence="7 14" id="KW-0547">Nucleotide-binding</keyword>
<comment type="catalytic activity">
    <reaction evidence="13 14">
        <text>FMN + ATP + H(+) = FAD + diphosphate</text>
        <dbReference type="Rhea" id="RHEA:17237"/>
        <dbReference type="ChEBI" id="CHEBI:15378"/>
        <dbReference type="ChEBI" id="CHEBI:30616"/>
        <dbReference type="ChEBI" id="CHEBI:33019"/>
        <dbReference type="ChEBI" id="CHEBI:57692"/>
        <dbReference type="ChEBI" id="CHEBI:58210"/>
        <dbReference type="EC" id="2.7.7.2"/>
    </reaction>
</comment>
<evidence type="ECO:0000313" key="17">
    <source>
        <dbReference type="Proteomes" id="UP000318093"/>
    </source>
</evidence>